<dbReference type="SMART" id="SM00530">
    <property type="entry name" value="HTH_XRE"/>
    <property type="match status" value="1"/>
</dbReference>
<proteinExistence type="predicted"/>
<evidence type="ECO:0000313" key="2">
    <source>
        <dbReference type="EMBL" id="GAV21577.1"/>
    </source>
</evidence>
<dbReference type="PROSITE" id="PS50943">
    <property type="entry name" value="HTH_CROC1"/>
    <property type="match status" value="1"/>
</dbReference>
<protein>
    <submittedName>
        <fullName evidence="2">Transcriptional regulator</fullName>
    </submittedName>
</protein>
<gene>
    <name evidence="2" type="ORF">cpu_00870</name>
</gene>
<dbReference type="InterPro" id="IPR001387">
    <property type="entry name" value="Cro/C1-type_HTH"/>
</dbReference>
<evidence type="ECO:0000259" key="1">
    <source>
        <dbReference type="PROSITE" id="PS50943"/>
    </source>
</evidence>
<keyword evidence="3" id="KW-1185">Reference proteome</keyword>
<name>A0A1L8CRQ0_9THEO</name>
<dbReference type="Gene3D" id="1.10.260.40">
    <property type="entry name" value="lambda repressor-like DNA-binding domains"/>
    <property type="match status" value="1"/>
</dbReference>
<dbReference type="EMBL" id="BDJK01000003">
    <property type="protein sequence ID" value="GAV21577.1"/>
    <property type="molecule type" value="Genomic_DNA"/>
</dbReference>
<organism evidence="2 3">
    <name type="scientific">Carboxydothermus pertinax</name>
    <dbReference type="NCBI Taxonomy" id="870242"/>
    <lineage>
        <taxon>Bacteria</taxon>
        <taxon>Bacillati</taxon>
        <taxon>Bacillota</taxon>
        <taxon>Clostridia</taxon>
        <taxon>Thermoanaerobacterales</taxon>
        <taxon>Thermoanaerobacteraceae</taxon>
        <taxon>Carboxydothermus</taxon>
    </lineage>
</organism>
<evidence type="ECO:0000313" key="3">
    <source>
        <dbReference type="Proteomes" id="UP000187485"/>
    </source>
</evidence>
<dbReference type="OrthoDB" id="1624259at2"/>
<dbReference type="RefSeq" id="WP_075858029.1">
    <property type="nucleotide sequence ID" value="NZ_BDJK01000003.1"/>
</dbReference>
<comment type="caution">
    <text evidence="2">The sequence shown here is derived from an EMBL/GenBank/DDBJ whole genome shotgun (WGS) entry which is preliminary data.</text>
</comment>
<dbReference type="InterPro" id="IPR010982">
    <property type="entry name" value="Lambda_DNA-bd_dom_sf"/>
</dbReference>
<sequence length="144" mass="16244">MKRDCNNIYKIARKNAGLTQEEAAELLHISVRSLADYEAGRTIPPDDIVCNMVQIYNARWLAYSHLKHSTMIGQKYLPDLSLTDLPRSVLKLQKEVRDLENINGELIAIVCDGEIDETEKPKWKKIAQEINEMAGAALSVVFSS</sequence>
<dbReference type="Proteomes" id="UP000187485">
    <property type="component" value="Unassembled WGS sequence"/>
</dbReference>
<dbReference type="CDD" id="cd00093">
    <property type="entry name" value="HTH_XRE"/>
    <property type="match status" value="1"/>
</dbReference>
<dbReference type="AlphaFoldDB" id="A0A1L8CRQ0"/>
<dbReference type="Pfam" id="PF01381">
    <property type="entry name" value="HTH_3"/>
    <property type="match status" value="1"/>
</dbReference>
<reference evidence="3" key="1">
    <citation type="submission" date="2016-12" db="EMBL/GenBank/DDBJ databases">
        <title>Draft Genome Sequences od Carboxydothermus pertinax and islandicus, Hydrogenogenic Carboxydotrophic Bacteria.</title>
        <authorList>
            <person name="Fukuyama Y."/>
            <person name="Ohmae K."/>
            <person name="Yoneda Y."/>
            <person name="Yoshida T."/>
            <person name="Sako Y."/>
        </authorList>
    </citation>
    <scope>NUCLEOTIDE SEQUENCE [LARGE SCALE GENOMIC DNA]</scope>
    <source>
        <strain evidence="3">Ug1</strain>
    </source>
</reference>
<feature type="domain" description="HTH cro/C1-type" evidence="1">
    <location>
        <begin position="10"/>
        <end position="61"/>
    </location>
</feature>
<dbReference type="SUPFAM" id="SSF47413">
    <property type="entry name" value="lambda repressor-like DNA-binding domains"/>
    <property type="match status" value="1"/>
</dbReference>
<dbReference type="GO" id="GO:0003677">
    <property type="term" value="F:DNA binding"/>
    <property type="evidence" value="ECO:0007669"/>
    <property type="project" value="InterPro"/>
</dbReference>
<accession>A0A1L8CRQ0</accession>
<dbReference type="STRING" id="870242.cpu_00870"/>